<dbReference type="GO" id="GO:0003677">
    <property type="term" value="F:DNA binding"/>
    <property type="evidence" value="ECO:0007669"/>
    <property type="project" value="UniProtKB-KW"/>
</dbReference>
<comment type="caution">
    <text evidence="5">The sequence shown here is derived from an EMBL/GenBank/DDBJ whole genome shotgun (WGS) entry which is preliminary data.</text>
</comment>
<gene>
    <name evidence="5" type="ORF">Cco03nite_25450</name>
</gene>
<dbReference type="SMART" id="SM00345">
    <property type="entry name" value="HTH_GNTR"/>
    <property type="match status" value="1"/>
</dbReference>
<evidence type="ECO:0000256" key="1">
    <source>
        <dbReference type="ARBA" id="ARBA00023015"/>
    </source>
</evidence>
<evidence type="ECO:0000256" key="2">
    <source>
        <dbReference type="ARBA" id="ARBA00023125"/>
    </source>
</evidence>
<dbReference type="InterPro" id="IPR036390">
    <property type="entry name" value="WH_DNA-bd_sf"/>
</dbReference>
<keyword evidence="6" id="KW-1185">Reference proteome</keyword>
<dbReference type="RefSeq" id="WP_203692238.1">
    <property type="nucleotide sequence ID" value="NZ_BAAALC010000062.1"/>
</dbReference>
<organism evidence="5 6">
    <name type="scientific">Catellatospora coxensis</name>
    <dbReference type="NCBI Taxonomy" id="310354"/>
    <lineage>
        <taxon>Bacteria</taxon>
        <taxon>Bacillati</taxon>
        <taxon>Actinomycetota</taxon>
        <taxon>Actinomycetes</taxon>
        <taxon>Micromonosporales</taxon>
        <taxon>Micromonosporaceae</taxon>
        <taxon>Catellatospora</taxon>
    </lineage>
</organism>
<accession>A0A8J3L158</accession>
<reference evidence="5 6" key="1">
    <citation type="submission" date="2021-01" db="EMBL/GenBank/DDBJ databases">
        <title>Whole genome shotgun sequence of Catellatospora coxensis NBRC 107359.</title>
        <authorList>
            <person name="Komaki H."/>
            <person name="Tamura T."/>
        </authorList>
    </citation>
    <scope>NUCLEOTIDE SEQUENCE [LARGE SCALE GENOMIC DNA]</scope>
    <source>
        <strain evidence="5 6">NBRC 107359</strain>
    </source>
</reference>
<feature type="domain" description="HTH gntR-type" evidence="4">
    <location>
        <begin position="12"/>
        <end position="80"/>
    </location>
</feature>
<evidence type="ECO:0000259" key="4">
    <source>
        <dbReference type="PROSITE" id="PS50949"/>
    </source>
</evidence>
<dbReference type="PANTHER" id="PTHR38445:SF9">
    <property type="entry name" value="HTH-TYPE TRANSCRIPTIONAL REPRESSOR YTRA"/>
    <property type="match status" value="1"/>
</dbReference>
<dbReference type="Pfam" id="PF00392">
    <property type="entry name" value="GntR"/>
    <property type="match status" value="1"/>
</dbReference>
<dbReference type="Proteomes" id="UP000630887">
    <property type="component" value="Unassembled WGS sequence"/>
</dbReference>
<dbReference type="SUPFAM" id="SSF46785">
    <property type="entry name" value="Winged helix' DNA-binding domain"/>
    <property type="match status" value="1"/>
</dbReference>
<dbReference type="InterPro" id="IPR000524">
    <property type="entry name" value="Tscrpt_reg_HTH_GntR"/>
</dbReference>
<dbReference type="CDD" id="cd07377">
    <property type="entry name" value="WHTH_GntR"/>
    <property type="match status" value="1"/>
</dbReference>
<evidence type="ECO:0000256" key="3">
    <source>
        <dbReference type="ARBA" id="ARBA00023163"/>
    </source>
</evidence>
<dbReference type="GO" id="GO:0003700">
    <property type="term" value="F:DNA-binding transcription factor activity"/>
    <property type="evidence" value="ECO:0007669"/>
    <property type="project" value="InterPro"/>
</dbReference>
<keyword evidence="3" id="KW-0804">Transcription</keyword>
<name>A0A8J3L158_9ACTN</name>
<evidence type="ECO:0000313" key="6">
    <source>
        <dbReference type="Proteomes" id="UP000630887"/>
    </source>
</evidence>
<dbReference type="PANTHER" id="PTHR38445">
    <property type="entry name" value="HTH-TYPE TRANSCRIPTIONAL REPRESSOR YTRA"/>
    <property type="match status" value="1"/>
</dbReference>
<dbReference type="PROSITE" id="PS50949">
    <property type="entry name" value="HTH_GNTR"/>
    <property type="match status" value="1"/>
</dbReference>
<evidence type="ECO:0000313" key="5">
    <source>
        <dbReference type="EMBL" id="GIG05845.1"/>
    </source>
</evidence>
<dbReference type="Gene3D" id="1.10.10.10">
    <property type="entry name" value="Winged helix-like DNA-binding domain superfamily/Winged helix DNA-binding domain"/>
    <property type="match status" value="1"/>
</dbReference>
<keyword evidence="1" id="KW-0805">Transcription regulation</keyword>
<protein>
    <submittedName>
        <fullName evidence="5">GntR family transcriptional regulator</fullName>
    </submittedName>
</protein>
<dbReference type="AlphaFoldDB" id="A0A8J3L158"/>
<sequence length="126" mass="13056">MIPTITIRPGPVPPYEQIRAQVEALINGGLLMAGHRLPPIRQLAADLGLATGTVARAYQELEAAGLVTTRRAAGTVVAARTAEPPADRRGPLTQAARAYTATALTLGADLDEALAAVRAAWPDPTG</sequence>
<keyword evidence="2" id="KW-0238">DNA-binding</keyword>
<dbReference type="EMBL" id="BONI01000017">
    <property type="protein sequence ID" value="GIG05845.1"/>
    <property type="molecule type" value="Genomic_DNA"/>
</dbReference>
<proteinExistence type="predicted"/>
<dbReference type="InterPro" id="IPR036388">
    <property type="entry name" value="WH-like_DNA-bd_sf"/>
</dbReference>